<dbReference type="AlphaFoldDB" id="A0A3B1A1U1"/>
<sequence length="65" mass="7062">MELSYTSSRISIWGSGVPEDVAFALGWEFTLGVGEVAVHASGLFLGSLFFSAIFYPKITFDIGRL</sequence>
<feature type="transmembrane region" description="Helical" evidence="1">
    <location>
        <begin position="36"/>
        <end position="55"/>
    </location>
</feature>
<organism evidence="2">
    <name type="scientific">hydrothermal vent metagenome</name>
    <dbReference type="NCBI Taxonomy" id="652676"/>
    <lineage>
        <taxon>unclassified sequences</taxon>
        <taxon>metagenomes</taxon>
        <taxon>ecological metagenomes</taxon>
    </lineage>
</organism>
<gene>
    <name evidence="2" type="ORF">MNBD_GAMMA18-2267</name>
</gene>
<dbReference type="EMBL" id="UOFP01000193">
    <property type="protein sequence ID" value="VAW87684.1"/>
    <property type="molecule type" value="Genomic_DNA"/>
</dbReference>
<name>A0A3B1A1U1_9ZZZZ</name>
<keyword evidence="1" id="KW-1133">Transmembrane helix</keyword>
<keyword evidence="1" id="KW-0812">Transmembrane</keyword>
<keyword evidence="1" id="KW-0472">Membrane</keyword>
<protein>
    <submittedName>
        <fullName evidence="2">Uncharacterized protein</fullName>
    </submittedName>
</protein>
<evidence type="ECO:0000256" key="1">
    <source>
        <dbReference type="SAM" id="Phobius"/>
    </source>
</evidence>
<accession>A0A3B1A1U1</accession>
<evidence type="ECO:0000313" key="2">
    <source>
        <dbReference type="EMBL" id="VAW87684.1"/>
    </source>
</evidence>
<proteinExistence type="predicted"/>
<reference evidence="2" key="1">
    <citation type="submission" date="2018-06" db="EMBL/GenBank/DDBJ databases">
        <authorList>
            <person name="Zhirakovskaya E."/>
        </authorList>
    </citation>
    <scope>NUCLEOTIDE SEQUENCE</scope>
</reference>